<dbReference type="PANTHER" id="PTHR11575:SF24">
    <property type="entry name" value="5'-NUCLEOTIDASE"/>
    <property type="match status" value="1"/>
</dbReference>
<dbReference type="Proteomes" id="UP000502179">
    <property type="component" value="Chromosome"/>
</dbReference>
<evidence type="ECO:0000313" key="2">
    <source>
        <dbReference type="Proteomes" id="UP000502179"/>
    </source>
</evidence>
<accession>A0A6G7PUP1</accession>
<protein>
    <submittedName>
        <fullName evidence="1">Uncharacterized protein</fullName>
    </submittedName>
</protein>
<dbReference type="GO" id="GO:0016787">
    <property type="term" value="F:hydrolase activity"/>
    <property type="evidence" value="ECO:0007669"/>
    <property type="project" value="InterPro"/>
</dbReference>
<reference evidence="1 2" key="1">
    <citation type="submission" date="2020-02" db="EMBL/GenBank/DDBJ databases">
        <title>Genome analysis of Thermosulfuriphilus ammonigenes ST65T, an anaerobic thermophilic chemolithoautotrophic bacterium isolated from a deep-sea hydrothermal vent.</title>
        <authorList>
            <person name="Slobodkina G."/>
            <person name="Allioux M."/>
            <person name="Merkel A."/>
            <person name="Alain K."/>
            <person name="Jebbar M."/>
            <person name="Slobodkin A."/>
        </authorList>
    </citation>
    <scope>NUCLEOTIDE SEQUENCE [LARGE SCALE GENOMIC DNA]</scope>
    <source>
        <strain evidence="1 2">ST65</strain>
    </source>
</reference>
<evidence type="ECO:0000313" key="1">
    <source>
        <dbReference type="EMBL" id="QIJ71404.1"/>
    </source>
</evidence>
<dbReference type="SUPFAM" id="SSF56300">
    <property type="entry name" value="Metallo-dependent phosphatases"/>
    <property type="match status" value="1"/>
</dbReference>
<dbReference type="InterPro" id="IPR029052">
    <property type="entry name" value="Metallo-depent_PP-like"/>
</dbReference>
<sequence>MGGLARRVAFIKKIKAEAPNVVLVDTGDSLAFWPELRPLQMGMAQRKAAALAKVYHYLGYEAVGIGRRDLGLGAKELKRLSREVPLISSNLKTRDFTPLKEKVVEVAGVRIGIFALTAPIQKTGFAMEDPLTAAEKSVSRLREQGADLVICLSNLGEEGDEDLAEDIRGIDLILGSGPGPRLYKPEEIDGVFIFRPHPKGKSVGVITLTFNQGRLEAISHQLYLLEADKYPEDAETAIWLKEQGLLPQGY</sequence>
<dbReference type="Gene3D" id="3.60.21.10">
    <property type="match status" value="1"/>
</dbReference>
<dbReference type="GO" id="GO:0009166">
    <property type="term" value="P:nucleotide catabolic process"/>
    <property type="evidence" value="ECO:0007669"/>
    <property type="project" value="InterPro"/>
</dbReference>
<keyword evidence="2" id="KW-1185">Reference proteome</keyword>
<proteinExistence type="predicted"/>
<dbReference type="PANTHER" id="PTHR11575">
    <property type="entry name" value="5'-NUCLEOTIDASE-RELATED"/>
    <property type="match status" value="1"/>
</dbReference>
<dbReference type="InterPro" id="IPR006179">
    <property type="entry name" value="5_nucleotidase/apyrase"/>
</dbReference>
<name>A0A6G7PUP1_9BACT</name>
<organism evidence="1 2">
    <name type="scientific">Thermosulfuriphilus ammonigenes</name>
    <dbReference type="NCBI Taxonomy" id="1936021"/>
    <lineage>
        <taxon>Bacteria</taxon>
        <taxon>Pseudomonadati</taxon>
        <taxon>Thermodesulfobacteriota</taxon>
        <taxon>Thermodesulfobacteria</taxon>
        <taxon>Thermodesulfobacteriales</taxon>
        <taxon>Thermodesulfobacteriaceae</taxon>
        <taxon>Thermosulfuriphilus</taxon>
    </lineage>
</organism>
<gene>
    <name evidence="1" type="ORF">G4V39_03540</name>
</gene>
<dbReference type="RefSeq" id="WP_166031625.1">
    <property type="nucleotide sequence ID" value="NZ_CP048877.1"/>
</dbReference>
<dbReference type="AlphaFoldDB" id="A0A6G7PUP1"/>
<dbReference type="KEGG" id="tav:G4V39_03540"/>
<dbReference type="EMBL" id="CP048877">
    <property type="protein sequence ID" value="QIJ71404.1"/>
    <property type="molecule type" value="Genomic_DNA"/>
</dbReference>